<reference evidence="1" key="2">
    <citation type="journal article" date="2015" name="Fish Shellfish Immunol.">
        <title>Early steps in the European eel (Anguilla anguilla)-Vibrio vulnificus interaction in the gills: Role of the RtxA13 toxin.</title>
        <authorList>
            <person name="Callol A."/>
            <person name="Pajuelo D."/>
            <person name="Ebbesson L."/>
            <person name="Teles M."/>
            <person name="MacKenzie S."/>
            <person name="Amaro C."/>
        </authorList>
    </citation>
    <scope>NUCLEOTIDE SEQUENCE</scope>
</reference>
<dbReference type="AlphaFoldDB" id="A0A0E9VB27"/>
<accession>A0A0E9VB27</accession>
<name>A0A0E9VB27_ANGAN</name>
<dbReference type="EMBL" id="GBXM01033345">
    <property type="protein sequence ID" value="JAH75232.1"/>
    <property type="molecule type" value="Transcribed_RNA"/>
</dbReference>
<evidence type="ECO:0000313" key="1">
    <source>
        <dbReference type="EMBL" id="JAH75232.1"/>
    </source>
</evidence>
<protein>
    <submittedName>
        <fullName evidence="1">Uncharacterized protein</fullName>
    </submittedName>
</protein>
<proteinExistence type="predicted"/>
<reference evidence="1" key="1">
    <citation type="submission" date="2014-11" db="EMBL/GenBank/DDBJ databases">
        <authorList>
            <person name="Amaro Gonzalez C."/>
        </authorList>
    </citation>
    <scope>NUCLEOTIDE SEQUENCE</scope>
</reference>
<sequence>MRFVETSTSRTCCDATSVHVWGKRRWVHKQICPGSRKC</sequence>
<organism evidence="1">
    <name type="scientific">Anguilla anguilla</name>
    <name type="common">European freshwater eel</name>
    <name type="synonym">Muraena anguilla</name>
    <dbReference type="NCBI Taxonomy" id="7936"/>
    <lineage>
        <taxon>Eukaryota</taxon>
        <taxon>Metazoa</taxon>
        <taxon>Chordata</taxon>
        <taxon>Craniata</taxon>
        <taxon>Vertebrata</taxon>
        <taxon>Euteleostomi</taxon>
        <taxon>Actinopterygii</taxon>
        <taxon>Neopterygii</taxon>
        <taxon>Teleostei</taxon>
        <taxon>Anguilliformes</taxon>
        <taxon>Anguillidae</taxon>
        <taxon>Anguilla</taxon>
    </lineage>
</organism>